<dbReference type="PANTHER" id="PTHR11365">
    <property type="entry name" value="5-OXOPROLINASE RELATED"/>
    <property type="match status" value="1"/>
</dbReference>
<feature type="domain" description="Acetophenone carboxylase-like C-terminal" evidence="5">
    <location>
        <begin position="518"/>
        <end position="684"/>
    </location>
</feature>
<evidence type="ECO:0000256" key="1">
    <source>
        <dbReference type="ARBA" id="ARBA00010403"/>
    </source>
</evidence>
<keyword evidence="7" id="KW-1185">Reference proteome</keyword>
<dbReference type="GO" id="GO:0005829">
    <property type="term" value="C:cytosol"/>
    <property type="evidence" value="ECO:0007669"/>
    <property type="project" value="TreeGrafter"/>
</dbReference>
<evidence type="ECO:0000259" key="3">
    <source>
        <dbReference type="Pfam" id="PF02538"/>
    </source>
</evidence>
<evidence type="ECO:0000259" key="2">
    <source>
        <dbReference type="Pfam" id="PF01968"/>
    </source>
</evidence>
<dbReference type="GO" id="GO:0006749">
    <property type="term" value="P:glutathione metabolic process"/>
    <property type="evidence" value="ECO:0007669"/>
    <property type="project" value="TreeGrafter"/>
</dbReference>
<reference evidence="7" key="1">
    <citation type="submission" date="2023-07" db="EMBL/GenBank/DDBJ databases">
        <authorList>
            <person name="Luz R."/>
            <person name="Cordeiro R."/>
            <person name="Fonseca A."/>
            <person name="Goncalves V."/>
        </authorList>
    </citation>
    <scope>NUCLEOTIDE SEQUENCE [LARGE SCALE GENOMIC DNA]</scope>
    <source>
        <strain evidence="7">BACA0444</strain>
    </source>
</reference>
<dbReference type="InterPro" id="IPR003692">
    <property type="entry name" value="Hydantoinase_B"/>
</dbReference>
<gene>
    <name evidence="6" type="ORF">RIF25_04215</name>
</gene>
<dbReference type="InterPro" id="IPR049517">
    <property type="entry name" value="ACX-like_C"/>
</dbReference>
<evidence type="ECO:0000259" key="4">
    <source>
        <dbReference type="Pfam" id="PF05378"/>
    </source>
</evidence>
<dbReference type="Pfam" id="PF01968">
    <property type="entry name" value="Hydantoinase_A"/>
    <property type="match status" value="1"/>
</dbReference>
<comment type="similarity">
    <text evidence="1">Belongs to the oxoprolinase family.</text>
</comment>
<comment type="caution">
    <text evidence="6">The sequence shown here is derived from an EMBL/GenBank/DDBJ whole genome shotgun (WGS) entry which is preliminary data.</text>
</comment>
<dbReference type="EMBL" id="JAVMIP010000002">
    <property type="protein sequence ID" value="MDS3860008.1"/>
    <property type="molecule type" value="Genomic_DNA"/>
</dbReference>
<evidence type="ECO:0000259" key="5">
    <source>
        <dbReference type="Pfam" id="PF19278"/>
    </source>
</evidence>
<dbReference type="Pfam" id="PF19278">
    <property type="entry name" value="Hydant_A_C"/>
    <property type="match status" value="1"/>
</dbReference>
<dbReference type="Pfam" id="PF02538">
    <property type="entry name" value="Hydantoinase_B"/>
    <property type="match status" value="1"/>
</dbReference>
<dbReference type="InterPro" id="IPR002821">
    <property type="entry name" value="Hydantoinase_A"/>
</dbReference>
<evidence type="ECO:0000313" key="6">
    <source>
        <dbReference type="EMBL" id="MDS3860008.1"/>
    </source>
</evidence>
<dbReference type="RefSeq" id="WP_322877297.1">
    <property type="nucleotide sequence ID" value="NZ_JAVMIP010000002.1"/>
</dbReference>
<sequence length="1225" mass="133080">MGWQFWIDRGGTFTDIVAQAPNGQITVHKLLSENPQRYQDAALQGMREILGIASHEPIPPEQITAVKMGTTVATNALLEHKGEPTVLVINVGFKDALQIGYQNRPDLFALEIKLPKLLYVDVIEATGRYQANGAELTSLDIPQIKQDLQRAYNQGIQACAIVLMHSYRYPEHEQIIAEIAAEVGFKQISISHQISPLIKLIRRGDTTVVDAYLSPILRRYVDRLGQELPPEKLLFMQSHGGLVSSTQFQGKDSILSGPAGGLVGVVQTGLQAGIKHIIGFDMGGTSTDVCHYRHRDEHTMIPVYERQWETEIAGVRLQTPMLAIHTVAAGGGSILKYSQNRYQVGPESAGANPGPAAYGNNGPLTITDANVLLGKIQPDHFPKIFGPAGNLPLDVTAVQTKFAALTESIKTVTNTQITPASVAAGFITIAVETMAQAIKKISLQRGYDLRDYTLCCFGGAGGQHACLIAESLGISQVLIHPYAGVLSAYGMGLADVRAIKEQSILLTIEPDNLTQTHVKDVIETIEIQLKQATIQELESEAVESQQITTRTTLQCRYQGSDTSLEIPYLDDITTIIDTFTQAHQQRYGFTFTDRPIEIASLAVEAIGAMPLPQNSFNHQTHTDTSPLINVDLYSKGKWHKVPAWSRNTLPPETVIPGPALIIEPTGTNVIEVGWQAVITQEHNLVLRREERVEIAARIGNRKQINSLAEVSLLAPDPIQLEIFHNLFQAIAEQMGVTLQNTSASVNIKERLDFSCALFDAKGELVANAPHIPVHLGSMGQTVKTLLEIKGKQLKLGQVYASNNPYAGGTHLPDITVITPIFLDQSTPQFFVASRGHHADIGGITPGSMPADSYHLDQEGVLLDFFPLVNHGEFQEQALLNLLTNCPYPARNPQQNITDLQAQIAANNWGVKELTKLVDHYGLETVSNYMEFIQANAADCLRQRIKSLNSGSFIYPLDNGAIIQVNIEVHPDTETFTIDFTGTSPQDTGNLNAPLAVTKAAVLYVLRTLIPEKIPLNAGCLRPVTVIVPEGCLLNPTYPAAVVAGNVETSQAVTNAIYGALGLLAASQGTMNNLTFGNSNYQYYETIGGGSGAGPGFHGASGVQTHMTNSRLTDPEVLETRFPVLLEAFAIRPDSGGQGRFTGGNGLIRRIKFLEPMTVGMISQSRIVAPFGLRNGEAGKVGENWLEQAEGKRQKLDGKFSLNLQANDVIEIHTPGGGGYGYKNLD</sequence>
<feature type="domain" description="Hydantoinase B/oxoprolinase" evidence="3">
    <location>
        <begin position="716"/>
        <end position="1220"/>
    </location>
</feature>
<dbReference type="Proteomes" id="UP001268256">
    <property type="component" value="Unassembled WGS sequence"/>
</dbReference>
<accession>A0AAE4JWC7</accession>
<feature type="domain" description="Hydantoinase A/oxoprolinase" evidence="2">
    <location>
        <begin position="203"/>
        <end position="498"/>
    </location>
</feature>
<dbReference type="AlphaFoldDB" id="A0AAE4JWC7"/>
<protein>
    <submittedName>
        <fullName evidence="6">Hydantoinase B/oxoprolinase family protein</fullName>
    </submittedName>
</protein>
<evidence type="ECO:0000313" key="7">
    <source>
        <dbReference type="Proteomes" id="UP001268256"/>
    </source>
</evidence>
<feature type="domain" description="Hydantoinase/oxoprolinase N-terminal" evidence="4">
    <location>
        <begin position="5"/>
        <end position="183"/>
    </location>
</feature>
<organism evidence="6 7">
    <name type="scientific">Pseudocalidococcus azoricus BACA0444</name>
    <dbReference type="NCBI Taxonomy" id="2918990"/>
    <lineage>
        <taxon>Bacteria</taxon>
        <taxon>Bacillati</taxon>
        <taxon>Cyanobacteriota</taxon>
        <taxon>Cyanophyceae</taxon>
        <taxon>Acaryochloridales</taxon>
        <taxon>Thermosynechococcaceae</taxon>
        <taxon>Pseudocalidococcus</taxon>
        <taxon>Pseudocalidococcus azoricus</taxon>
    </lineage>
</organism>
<dbReference type="GO" id="GO:0017168">
    <property type="term" value="F:5-oxoprolinase (ATP-hydrolyzing) activity"/>
    <property type="evidence" value="ECO:0007669"/>
    <property type="project" value="TreeGrafter"/>
</dbReference>
<dbReference type="InterPro" id="IPR008040">
    <property type="entry name" value="Hydant_A_N"/>
</dbReference>
<dbReference type="InterPro" id="IPR045079">
    <property type="entry name" value="Oxoprolinase-like"/>
</dbReference>
<name>A0AAE4JWC7_9CYAN</name>
<dbReference type="Pfam" id="PF05378">
    <property type="entry name" value="Hydant_A_N"/>
    <property type="match status" value="1"/>
</dbReference>
<proteinExistence type="inferred from homology"/>
<dbReference type="PANTHER" id="PTHR11365:SF23">
    <property type="entry name" value="HYPOTHETICAL 5-OXOPROLINASE (EUROFUNG)-RELATED"/>
    <property type="match status" value="1"/>
</dbReference>